<dbReference type="GO" id="GO:0005975">
    <property type="term" value="P:carbohydrate metabolic process"/>
    <property type="evidence" value="ECO:0007669"/>
    <property type="project" value="InterPro"/>
</dbReference>
<dbReference type="InterPro" id="IPR030458">
    <property type="entry name" value="Glyco_hydro_31_AS"/>
</dbReference>
<dbReference type="Pfam" id="PF01055">
    <property type="entry name" value="Glyco_hydro_31_2nd"/>
    <property type="match status" value="1"/>
</dbReference>
<proteinExistence type="inferred from homology"/>
<evidence type="ECO:0000256" key="4">
    <source>
        <dbReference type="RuleBase" id="RU361185"/>
    </source>
</evidence>
<dbReference type="Pfam" id="PF21365">
    <property type="entry name" value="Glyco_hydro_31_3rd"/>
    <property type="match status" value="1"/>
</dbReference>
<dbReference type="Pfam" id="PF13802">
    <property type="entry name" value="Gal_mutarotas_2"/>
    <property type="match status" value="1"/>
</dbReference>
<gene>
    <name evidence="9" type="ORF">ABNN70_14540</name>
</gene>
<dbReference type="CDD" id="cd06604">
    <property type="entry name" value="GH31_glucosidase_II_MalA"/>
    <property type="match status" value="1"/>
</dbReference>
<reference evidence="9" key="1">
    <citation type="submission" date="2024-06" db="EMBL/GenBank/DDBJ databases">
        <authorList>
            <person name="Fan A."/>
            <person name="Zhang F.Y."/>
            <person name="Zhang L."/>
        </authorList>
    </citation>
    <scope>NUCLEOTIDE SEQUENCE</scope>
    <source>
        <strain evidence="9">Y61</strain>
    </source>
</reference>
<evidence type="ECO:0000259" key="7">
    <source>
        <dbReference type="Pfam" id="PF17137"/>
    </source>
</evidence>
<dbReference type="RefSeq" id="WP_353948202.1">
    <property type="nucleotide sequence ID" value="NZ_CP159510.1"/>
</dbReference>
<organism evidence="9">
    <name type="scientific">Sporolactobacillus sp. Y61</name>
    <dbReference type="NCBI Taxonomy" id="3160863"/>
    <lineage>
        <taxon>Bacteria</taxon>
        <taxon>Bacillati</taxon>
        <taxon>Bacillota</taxon>
        <taxon>Bacilli</taxon>
        <taxon>Bacillales</taxon>
        <taxon>Sporolactobacillaceae</taxon>
        <taxon>Sporolactobacillus</taxon>
    </lineage>
</organism>
<protein>
    <submittedName>
        <fullName evidence="9">Glycoside hydrolase family 31 protein</fullName>
    </submittedName>
</protein>
<feature type="domain" description="Glycoside hydrolase family 31 TIM barrel" evidence="5">
    <location>
        <begin position="253"/>
        <end position="575"/>
    </location>
</feature>
<feature type="domain" description="DUF5110" evidence="7">
    <location>
        <begin position="688"/>
        <end position="757"/>
    </location>
</feature>
<dbReference type="InterPro" id="IPR011013">
    <property type="entry name" value="Gal_mutarotase_sf_dom"/>
</dbReference>
<dbReference type="SUPFAM" id="SSF51011">
    <property type="entry name" value="Glycosyl hydrolase domain"/>
    <property type="match status" value="1"/>
</dbReference>
<dbReference type="InterPro" id="IPR033403">
    <property type="entry name" value="DUF5110"/>
</dbReference>
<dbReference type="InterPro" id="IPR013780">
    <property type="entry name" value="Glyco_hydro_b"/>
</dbReference>
<dbReference type="PANTHER" id="PTHR22762">
    <property type="entry name" value="ALPHA-GLUCOSIDASE"/>
    <property type="match status" value="1"/>
</dbReference>
<feature type="domain" description="Glycosyl hydrolase family 31 C-terminal" evidence="8">
    <location>
        <begin position="584"/>
        <end position="671"/>
    </location>
</feature>
<dbReference type="SUPFAM" id="SSF74650">
    <property type="entry name" value="Galactose mutarotase-like"/>
    <property type="match status" value="1"/>
</dbReference>
<evidence type="ECO:0000256" key="3">
    <source>
        <dbReference type="ARBA" id="ARBA00023295"/>
    </source>
</evidence>
<dbReference type="Gene3D" id="3.20.20.80">
    <property type="entry name" value="Glycosidases"/>
    <property type="match status" value="2"/>
</dbReference>
<sequence>MFGKLQAFKQKGSTIDIEFEDKTVSIEVITPSIIRFFAPFAAEQRPSKAIEDLHPHPGVFTVRQEDGRVVLQTETLIVQISDTFKVDIYDLEGHLLSADYRGQGTAFIRRGSGAGLELAAEEGHKLEKESDRFKISVKKQLEKNTYFYGFGEKTGPLNKKGYHYRMWNTDDASPHVERFEKMYKSIPFFITLKDKQAFGYFFDNTYETVFDLGKENSDYYSFGAVDGDLNYYFIFGPSVKKVVGNYTFLTGTTPLPQMWTLGYQQSRWAYTPEGRLREIADTFRKKDIPCDVLHLDIDYMDGYRVFTWDKKKFEDPAKTLAELKAQGYKVVTIIDPGVKKDRGYTVYDEGMKNGYFATDKDGIPYVNRVWPGDALYPDFSNQKVRDWWAANQKIMTDTGVAGIWNDMNEPASFKGPLPDDVVFHHDGVETDHREIHNVYGHYMSQATYEGLKKATGKRPFVITRACYAGTQKYATVWTGDNQSMWEHLRMSLPMLMNLGLSGIAFCGTDVGGFGWDCSAELLSRWVQVGAFTPLFRNHSSIFTRDQEPWAFDEQTEAINRKYIKLRYQLIPYLYDILHDEESTGLPVIRPLLLHYQNDPKTYEINDEFLCGESLLIAPVVEQGAKARLVYLPEGDSWIDYWTKEKYDGGQYITRETPLDICPIYIKAGSFIPLYPVQNYIGEKKIDRLTLDIYLPDKGSAATYTHYQDDGESFDYRKGVYNLYTWEVSHDGRGVSIKQTLAHSEYDPSYQSITLILNQTAPEKILADGVPVPFVTNNGNTSFTVGTDVSKIRVTCKE</sequence>
<dbReference type="GO" id="GO:0030246">
    <property type="term" value="F:carbohydrate binding"/>
    <property type="evidence" value="ECO:0007669"/>
    <property type="project" value="InterPro"/>
</dbReference>
<evidence type="ECO:0000313" key="9">
    <source>
        <dbReference type="EMBL" id="XCJ16831.1"/>
    </source>
</evidence>
<dbReference type="Gene3D" id="2.60.40.1760">
    <property type="entry name" value="glycosyl hydrolase (family 31)"/>
    <property type="match status" value="1"/>
</dbReference>
<keyword evidence="2 4" id="KW-0378">Hydrolase</keyword>
<dbReference type="InterPro" id="IPR048395">
    <property type="entry name" value="Glyco_hydro_31_C"/>
</dbReference>
<keyword evidence="3 4" id="KW-0326">Glycosidase</keyword>
<dbReference type="CDD" id="cd14752">
    <property type="entry name" value="GH31_N"/>
    <property type="match status" value="1"/>
</dbReference>
<dbReference type="EMBL" id="CP159510">
    <property type="protein sequence ID" value="XCJ16831.1"/>
    <property type="molecule type" value="Genomic_DNA"/>
</dbReference>
<evidence type="ECO:0000259" key="5">
    <source>
        <dbReference type="Pfam" id="PF01055"/>
    </source>
</evidence>
<evidence type="ECO:0000259" key="6">
    <source>
        <dbReference type="Pfam" id="PF13802"/>
    </source>
</evidence>
<dbReference type="InterPro" id="IPR025887">
    <property type="entry name" value="Glyco_hydro_31_N_dom"/>
</dbReference>
<feature type="domain" description="Glycoside hydrolase family 31 N-terminal" evidence="6">
    <location>
        <begin position="23"/>
        <end position="211"/>
    </location>
</feature>
<dbReference type="SUPFAM" id="SSF51445">
    <property type="entry name" value="(Trans)glycosidases"/>
    <property type="match status" value="1"/>
</dbReference>
<dbReference type="Gene3D" id="2.60.40.1180">
    <property type="entry name" value="Golgi alpha-mannosidase II"/>
    <property type="match status" value="2"/>
</dbReference>
<dbReference type="InterPro" id="IPR017853">
    <property type="entry name" value="GH"/>
</dbReference>
<dbReference type="AlphaFoldDB" id="A0AAU8IF73"/>
<dbReference type="PROSITE" id="PS00129">
    <property type="entry name" value="GLYCOSYL_HYDROL_F31_1"/>
    <property type="match status" value="1"/>
</dbReference>
<accession>A0AAU8IF73</accession>
<dbReference type="Pfam" id="PF17137">
    <property type="entry name" value="DUF5110"/>
    <property type="match status" value="1"/>
</dbReference>
<comment type="similarity">
    <text evidence="1 4">Belongs to the glycosyl hydrolase 31 family.</text>
</comment>
<dbReference type="PANTHER" id="PTHR22762:SF166">
    <property type="entry name" value="ALPHA-GLUCOSIDASE"/>
    <property type="match status" value="1"/>
</dbReference>
<evidence type="ECO:0000256" key="1">
    <source>
        <dbReference type="ARBA" id="ARBA00007806"/>
    </source>
</evidence>
<evidence type="ECO:0000256" key="2">
    <source>
        <dbReference type="ARBA" id="ARBA00022801"/>
    </source>
</evidence>
<dbReference type="InterPro" id="IPR000322">
    <property type="entry name" value="Glyco_hydro_31_TIM"/>
</dbReference>
<evidence type="ECO:0000259" key="8">
    <source>
        <dbReference type="Pfam" id="PF21365"/>
    </source>
</evidence>
<dbReference type="GO" id="GO:0004553">
    <property type="term" value="F:hydrolase activity, hydrolyzing O-glycosyl compounds"/>
    <property type="evidence" value="ECO:0007669"/>
    <property type="project" value="InterPro"/>
</dbReference>
<name>A0AAU8IF73_9BACL</name>